<reference evidence="2 3" key="1">
    <citation type="submission" date="2018-11" db="EMBL/GenBank/DDBJ databases">
        <title>Genome sequencing of Lautropia sp. KCOM 2505 (= ChDC F240).</title>
        <authorList>
            <person name="Kook J.-K."/>
            <person name="Park S.-N."/>
            <person name="Lim Y.K."/>
        </authorList>
    </citation>
    <scope>NUCLEOTIDE SEQUENCE [LARGE SCALE GENOMIC DNA]</scope>
    <source>
        <strain evidence="2 3">KCOM 2505</strain>
    </source>
</reference>
<gene>
    <name evidence="2" type="ORF">EHV23_12480</name>
</gene>
<dbReference type="GO" id="GO:0016787">
    <property type="term" value="F:hydrolase activity"/>
    <property type="evidence" value="ECO:0007669"/>
    <property type="project" value="UniProtKB-KW"/>
</dbReference>
<organism evidence="2 3">
    <name type="scientific">Lautropia dentalis</name>
    <dbReference type="NCBI Taxonomy" id="2490857"/>
    <lineage>
        <taxon>Bacteria</taxon>
        <taxon>Pseudomonadati</taxon>
        <taxon>Pseudomonadota</taxon>
        <taxon>Betaproteobacteria</taxon>
        <taxon>Burkholderiales</taxon>
        <taxon>Burkholderiaceae</taxon>
        <taxon>Lautropia</taxon>
    </lineage>
</organism>
<dbReference type="PANTHER" id="PTHR46825">
    <property type="entry name" value="D-ALANYL-D-ALANINE-CARBOXYPEPTIDASE/ENDOPEPTIDASE AMPH"/>
    <property type="match status" value="1"/>
</dbReference>
<dbReference type="AlphaFoldDB" id="A0A3R8NRH6"/>
<keyword evidence="3" id="KW-1185">Reference proteome</keyword>
<comment type="caution">
    <text evidence="2">The sequence shown here is derived from an EMBL/GenBank/DDBJ whole genome shotgun (WGS) entry which is preliminary data.</text>
</comment>
<dbReference type="Gene3D" id="3.40.710.10">
    <property type="entry name" value="DD-peptidase/beta-lactamase superfamily"/>
    <property type="match status" value="1"/>
</dbReference>
<accession>A0A3R8NRH6</accession>
<dbReference type="InterPro" id="IPR001466">
    <property type="entry name" value="Beta-lactam-related"/>
</dbReference>
<protein>
    <submittedName>
        <fullName evidence="2">Class A beta-lactamase-related serine hydrolase</fullName>
    </submittedName>
</protein>
<dbReference type="EMBL" id="RRUE01000002">
    <property type="protein sequence ID" value="RRN44167.1"/>
    <property type="molecule type" value="Genomic_DNA"/>
</dbReference>
<name>A0A3R8NRH6_9BURK</name>
<dbReference type="PANTHER" id="PTHR46825:SF7">
    <property type="entry name" value="D-ALANYL-D-ALANINE CARBOXYPEPTIDASE"/>
    <property type="match status" value="1"/>
</dbReference>
<dbReference type="InterPro" id="IPR050491">
    <property type="entry name" value="AmpC-like"/>
</dbReference>
<proteinExistence type="predicted"/>
<sequence>MEGPQVSPCAVPTAIGGWPSRLTGRTMVRHHDQCATAVVPWTPQRGTGTNASMKHSGLLTVNCLVKEKPSRTRHSPMTMKNRIHEACIPHDMTRRGMLRAAVWGAVALGTWGTRVRAEEAPQGTLSTDITGDETLANALRPHLARSRRVAVALIEPGQPPRFAGFGADENTEFEIGSVTKPLTGALLTDAVNNGVLTLDTTVQDILGGRAAGSAIADVRMVELATHTCGLPNFPEEMAARMATVANPLGPYSPGDVVRTALQSPVTGRGKISYCSLGVALMGHLVAFVQGRSWRDLLAERVLGPLGLHHTWSPGTERELYARTGGHPSTGTNANGNPVPPWACTGYAPAGMLRSNAADLACYLEHLIGAPNPAAAGLEPLVRDASGQTGYAVNWQMDFRDFADDPVYSHGGATAGFSAICAFQRKSRRGVVVLDATAGKRDELQGIVKLVMGGGIAG</sequence>
<dbReference type="InterPro" id="IPR012338">
    <property type="entry name" value="Beta-lactam/transpept-like"/>
</dbReference>
<feature type="domain" description="Beta-lactamase-related" evidence="1">
    <location>
        <begin position="138"/>
        <end position="433"/>
    </location>
</feature>
<dbReference type="Pfam" id="PF00144">
    <property type="entry name" value="Beta-lactamase"/>
    <property type="match status" value="1"/>
</dbReference>
<keyword evidence="2" id="KW-0378">Hydrolase</keyword>
<evidence type="ECO:0000313" key="2">
    <source>
        <dbReference type="EMBL" id="RRN44167.1"/>
    </source>
</evidence>
<evidence type="ECO:0000259" key="1">
    <source>
        <dbReference type="Pfam" id="PF00144"/>
    </source>
</evidence>
<evidence type="ECO:0000313" key="3">
    <source>
        <dbReference type="Proteomes" id="UP000270261"/>
    </source>
</evidence>
<dbReference type="SUPFAM" id="SSF56601">
    <property type="entry name" value="beta-lactamase/transpeptidase-like"/>
    <property type="match status" value="1"/>
</dbReference>
<dbReference type="Proteomes" id="UP000270261">
    <property type="component" value="Unassembled WGS sequence"/>
</dbReference>